<keyword evidence="1" id="KW-0812">Transmembrane</keyword>
<reference evidence="2 3" key="1">
    <citation type="journal article" date="2016" name="Antonie Van Leeuwenhoek">
        <title>Dongia soli sp. nov., isolated from soil from Dokdo, Korea.</title>
        <authorList>
            <person name="Kim D.U."/>
            <person name="Lee H."/>
            <person name="Kim H."/>
            <person name="Kim S.G."/>
            <person name="Ka J.O."/>
        </authorList>
    </citation>
    <scope>NUCLEOTIDE SEQUENCE [LARGE SCALE GENOMIC DNA]</scope>
    <source>
        <strain evidence="2 3">D78</strain>
    </source>
</reference>
<gene>
    <name evidence="2" type="ORF">SMD27_12490</name>
</gene>
<dbReference type="EMBL" id="JAXCLW010000003">
    <property type="protein sequence ID" value="MDY0883666.1"/>
    <property type="molecule type" value="Genomic_DNA"/>
</dbReference>
<keyword evidence="1" id="KW-0472">Membrane</keyword>
<dbReference type="Proteomes" id="UP001279642">
    <property type="component" value="Unassembled WGS sequence"/>
</dbReference>
<sequence>MPNDQSLMFHDLAKLVGDNAGSNFASHFDAPIDDPETAEFLQAQAERFTSNGQNFPLSLADNLTVDFGGPNFNEHTFIAPLAPAGNDQFFDALSRRLGTEATESNTGAAFLVNRFVDPVASRRFGAPALRYTEYIVVLQLDLEQGGAIIHTLLPMGLSTIGRKRIPKERELVSDRKQLNQLFPHASSFFKGPPNRILCWNGEKWGSARIRHDSFAETIPNSSSEAAFSPIEHQLVKLTDFEPESFDPRLFRSLAQGLEHNSFMAPNGVEIFGPSTDSVRMYSIIIEKNGEGGDDTTYGTSSGAVIEFSCEGYTSRDACLGCCNSKESAAMAMGTGIGAGMAMVGVGATPLSWPLIIVGAVIVAGSLAIPALMATECRNLCHKQVAGGGGGINTGAGRQHTK</sequence>
<evidence type="ECO:0000313" key="2">
    <source>
        <dbReference type="EMBL" id="MDY0883666.1"/>
    </source>
</evidence>
<keyword evidence="3" id="KW-1185">Reference proteome</keyword>
<name>A0ABU5EBD6_9PROT</name>
<proteinExistence type="predicted"/>
<evidence type="ECO:0000313" key="3">
    <source>
        <dbReference type="Proteomes" id="UP001279642"/>
    </source>
</evidence>
<dbReference type="RefSeq" id="WP_320508739.1">
    <property type="nucleotide sequence ID" value="NZ_JAXCLW010000003.1"/>
</dbReference>
<accession>A0ABU5EBD6</accession>
<protein>
    <submittedName>
        <fullName evidence="2">Uncharacterized protein</fullName>
    </submittedName>
</protein>
<feature type="transmembrane region" description="Helical" evidence="1">
    <location>
        <begin position="354"/>
        <end position="373"/>
    </location>
</feature>
<evidence type="ECO:0000256" key="1">
    <source>
        <dbReference type="SAM" id="Phobius"/>
    </source>
</evidence>
<keyword evidence="1" id="KW-1133">Transmembrane helix</keyword>
<organism evidence="2 3">
    <name type="scientific">Dongia soli</name>
    <dbReference type="NCBI Taxonomy" id="600628"/>
    <lineage>
        <taxon>Bacteria</taxon>
        <taxon>Pseudomonadati</taxon>
        <taxon>Pseudomonadota</taxon>
        <taxon>Alphaproteobacteria</taxon>
        <taxon>Rhodospirillales</taxon>
        <taxon>Dongiaceae</taxon>
        <taxon>Dongia</taxon>
    </lineage>
</organism>
<comment type="caution">
    <text evidence="2">The sequence shown here is derived from an EMBL/GenBank/DDBJ whole genome shotgun (WGS) entry which is preliminary data.</text>
</comment>